<dbReference type="RefSeq" id="WP_136559588.1">
    <property type="nucleotide sequence ID" value="NZ_STGT01000004.1"/>
</dbReference>
<proteinExistence type="predicted"/>
<dbReference type="Proteomes" id="UP000309667">
    <property type="component" value="Unassembled WGS sequence"/>
</dbReference>
<evidence type="ECO:0000313" key="2">
    <source>
        <dbReference type="Proteomes" id="UP000309667"/>
    </source>
</evidence>
<comment type="caution">
    <text evidence="1">The sequence shown here is derived from an EMBL/GenBank/DDBJ whole genome shotgun (WGS) entry which is preliminary data.</text>
</comment>
<protein>
    <submittedName>
        <fullName evidence="1">Uncharacterized protein</fullName>
    </submittedName>
</protein>
<gene>
    <name evidence="1" type="ORF">E9677_18975</name>
</gene>
<dbReference type="EMBL" id="STGT01000004">
    <property type="protein sequence ID" value="THV12799.1"/>
    <property type="molecule type" value="Genomic_DNA"/>
</dbReference>
<accession>A0ABY2QV12</accession>
<reference evidence="1 2" key="1">
    <citation type="submission" date="2019-04" db="EMBL/GenBank/DDBJ databases">
        <title>Genome sequence of strain 7209-2.</title>
        <authorList>
            <person name="Gao J."/>
            <person name="Sun J."/>
        </authorList>
    </citation>
    <scope>NUCLEOTIDE SEQUENCE [LARGE SCALE GENOMIC DNA]</scope>
    <source>
        <strain evidence="1 2">7209-2</strain>
    </source>
</reference>
<sequence>MLTPYFDDDEAIGPEDLHFLHEVMVELCRDRQIETKSEEGSALASVLVGLYKSGFRSRQELFFMAGE</sequence>
<name>A0ABY2QV12_9HYPH</name>
<evidence type="ECO:0000313" key="1">
    <source>
        <dbReference type="EMBL" id="THV12799.1"/>
    </source>
</evidence>
<organism evidence="1 2">
    <name type="scientific">Rhizobium rhizophilum</name>
    <dbReference type="NCBI Taxonomy" id="1850373"/>
    <lineage>
        <taxon>Bacteria</taxon>
        <taxon>Pseudomonadati</taxon>
        <taxon>Pseudomonadota</taxon>
        <taxon>Alphaproteobacteria</taxon>
        <taxon>Hyphomicrobiales</taxon>
        <taxon>Rhizobiaceae</taxon>
        <taxon>Rhizobium/Agrobacterium group</taxon>
        <taxon>Rhizobium</taxon>
    </lineage>
</organism>
<keyword evidence="2" id="KW-1185">Reference proteome</keyword>